<feature type="active site" description="Charge relay system" evidence="2">
    <location>
        <position position="144"/>
    </location>
</feature>
<evidence type="ECO:0000313" key="4">
    <source>
        <dbReference type="EMBL" id="MBB3330476.1"/>
    </source>
</evidence>
<organism evidence="4 5">
    <name type="scientific">Halomonas campaniensis</name>
    <dbReference type="NCBI Taxonomy" id="213554"/>
    <lineage>
        <taxon>Bacteria</taxon>
        <taxon>Pseudomonadati</taxon>
        <taxon>Pseudomonadota</taxon>
        <taxon>Gammaproteobacteria</taxon>
        <taxon>Oceanospirillales</taxon>
        <taxon>Halomonadaceae</taxon>
        <taxon>Halomonas</taxon>
    </lineage>
</organism>
<dbReference type="GO" id="GO:0034338">
    <property type="term" value="F:short-chain carboxylesterase activity"/>
    <property type="evidence" value="ECO:0007669"/>
    <property type="project" value="TreeGrafter"/>
</dbReference>
<dbReference type="NCBIfam" id="NF008218">
    <property type="entry name" value="PRK10985.1"/>
    <property type="match status" value="1"/>
</dbReference>
<dbReference type="AlphaFoldDB" id="A0A7W5K268"/>
<dbReference type="InterPro" id="IPR012020">
    <property type="entry name" value="ABHD4"/>
</dbReference>
<dbReference type="RefSeq" id="WP_183330597.1">
    <property type="nucleotide sequence ID" value="NZ_JACHZF010000008.1"/>
</dbReference>
<dbReference type="InterPro" id="IPR000073">
    <property type="entry name" value="AB_hydrolase_1"/>
</dbReference>
<dbReference type="InterPro" id="IPR050960">
    <property type="entry name" value="AB_hydrolase_4_sf"/>
</dbReference>
<evidence type="ECO:0000259" key="3">
    <source>
        <dbReference type="Pfam" id="PF00561"/>
    </source>
</evidence>
<comment type="similarity">
    <text evidence="1">Belongs to the AB hydrolase superfamily. AB hydrolase 4 family.</text>
</comment>
<dbReference type="Gene3D" id="3.40.50.1820">
    <property type="entry name" value="alpha/beta hydrolase"/>
    <property type="match status" value="1"/>
</dbReference>
<evidence type="ECO:0000256" key="1">
    <source>
        <dbReference type="ARBA" id="ARBA00010884"/>
    </source>
</evidence>
<dbReference type="EMBL" id="JACHZF010000008">
    <property type="protein sequence ID" value="MBB3330476.1"/>
    <property type="molecule type" value="Genomic_DNA"/>
</dbReference>
<dbReference type="PIRSF" id="PIRSF005211">
    <property type="entry name" value="Ab_hydro_YheT"/>
    <property type="match status" value="1"/>
</dbReference>
<keyword evidence="5" id="KW-1185">Reference proteome</keyword>
<dbReference type="Proteomes" id="UP000553442">
    <property type="component" value="Unassembled WGS sequence"/>
</dbReference>
<gene>
    <name evidence="4" type="ORF">BDK63_001342</name>
</gene>
<accession>A0A7W5K268</accession>
<feature type="domain" description="AB hydrolase-1" evidence="3">
    <location>
        <begin position="64"/>
        <end position="304"/>
    </location>
</feature>
<reference evidence="4 5" key="1">
    <citation type="submission" date="2020-08" db="EMBL/GenBank/DDBJ databases">
        <title>Genomic Encyclopedia of Archaeal and Bacterial Type Strains, Phase II (KMG-II): from individual species to whole genera.</title>
        <authorList>
            <person name="Goeker M."/>
        </authorList>
    </citation>
    <scope>NUCLEOTIDE SEQUENCE [LARGE SCALE GENOMIC DNA]</scope>
    <source>
        <strain evidence="4 5">5AG</strain>
    </source>
</reference>
<comment type="caution">
    <text evidence="4">The sequence shown here is derived from an EMBL/GenBank/DDBJ whole genome shotgun (WGS) entry which is preliminary data.</text>
</comment>
<evidence type="ECO:0000256" key="2">
    <source>
        <dbReference type="PIRSR" id="PIRSR005211-1"/>
    </source>
</evidence>
<evidence type="ECO:0000313" key="5">
    <source>
        <dbReference type="Proteomes" id="UP000553442"/>
    </source>
</evidence>
<name>A0A7W5K268_9GAMM</name>
<dbReference type="PANTHER" id="PTHR10794">
    <property type="entry name" value="ABHYDROLASE DOMAIN-CONTAINING PROTEIN"/>
    <property type="match status" value="1"/>
</dbReference>
<dbReference type="GO" id="GO:0047372">
    <property type="term" value="F:monoacylglycerol lipase activity"/>
    <property type="evidence" value="ECO:0007669"/>
    <property type="project" value="TreeGrafter"/>
</dbReference>
<dbReference type="InterPro" id="IPR029058">
    <property type="entry name" value="AB_hydrolase_fold"/>
</dbReference>
<feature type="active site" description="Charge relay system" evidence="2">
    <location>
        <position position="298"/>
    </location>
</feature>
<feature type="active site" description="Charge relay system" evidence="2">
    <location>
        <position position="270"/>
    </location>
</feature>
<dbReference type="Pfam" id="PF00561">
    <property type="entry name" value="Abhydrolase_1"/>
    <property type="match status" value="1"/>
</dbReference>
<dbReference type="PANTHER" id="PTHR10794:SF94">
    <property type="entry name" value="ESTERASE YHET-RELATED"/>
    <property type="match status" value="1"/>
</dbReference>
<proteinExistence type="inferred from homology"/>
<sequence length="344" mass="37483">MTGQLHPADFRPPRGLANRHVQTLLPRLLPRRRLPHRVEILELPDGDFVELAWAHPAPADPAAPVFVLFHGLEGSLHSPYARELLATAAGLGWRAVLMHFRGCGRLPNRLPRAYHSGDTADAYWLIGQLGQRYPRALKVAAGVSLGANMLVKLVAEQGGDGLDLAGAIAISAPLDLAASAETLHRGFARVYERHLLASLKARTAARLDALPLALDRAALAALDSLRDYDDAVTAPLHGFAGAEDYYRRASAGRLIGELELPTLLLHADDDPFMPPGLFARLPSPGDAVRVEVARHGGHVGFMERRGGRLRSWLARRVARQLEDWSRPAGGQAWPDRRRVSRSGS</sequence>
<dbReference type="SUPFAM" id="SSF53474">
    <property type="entry name" value="alpha/beta-Hydrolases"/>
    <property type="match status" value="1"/>
</dbReference>
<protein>
    <recommendedName>
        <fullName evidence="3">AB hydrolase-1 domain-containing protein</fullName>
    </recommendedName>
</protein>